<name>A0AAD4RD75_9BILA</name>
<evidence type="ECO:0000313" key="2">
    <source>
        <dbReference type="Proteomes" id="UP001201812"/>
    </source>
</evidence>
<evidence type="ECO:0000313" key="1">
    <source>
        <dbReference type="EMBL" id="KAI1728542.1"/>
    </source>
</evidence>
<dbReference type="EMBL" id="JAKKPZ010000001">
    <property type="protein sequence ID" value="KAI1728542.1"/>
    <property type="molecule type" value="Genomic_DNA"/>
</dbReference>
<organism evidence="1 2">
    <name type="scientific">Ditylenchus destructor</name>
    <dbReference type="NCBI Taxonomy" id="166010"/>
    <lineage>
        <taxon>Eukaryota</taxon>
        <taxon>Metazoa</taxon>
        <taxon>Ecdysozoa</taxon>
        <taxon>Nematoda</taxon>
        <taxon>Chromadorea</taxon>
        <taxon>Rhabditida</taxon>
        <taxon>Tylenchina</taxon>
        <taxon>Tylenchomorpha</taxon>
        <taxon>Sphaerularioidea</taxon>
        <taxon>Anguinidae</taxon>
        <taxon>Anguininae</taxon>
        <taxon>Ditylenchus</taxon>
    </lineage>
</organism>
<dbReference type="AlphaFoldDB" id="A0AAD4RD75"/>
<comment type="caution">
    <text evidence="1">The sequence shown here is derived from an EMBL/GenBank/DDBJ whole genome shotgun (WGS) entry which is preliminary data.</text>
</comment>
<accession>A0AAD4RD75</accession>
<protein>
    <submittedName>
        <fullName evidence="1">Uncharacterized protein</fullName>
    </submittedName>
</protein>
<gene>
    <name evidence="1" type="ORF">DdX_00732</name>
</gene>
<reference evidence="1" key="1">
    <citation type="submission" date="2022-01" db="EMBL/GenBank/DDBJ databases">
        <title>Genome Sequence Resource for Two Populations of Ditylenchus destructor, the Migratory Endoparasitic Phytonematode.</title>
        <authorList>
            <person name="Zhang H."/>
            <person name="Lin R."/>
            <person name="Xie B."/>
        </authorList>
    </citation>
    <scope>NUCLEOTIDE SEQUENCE</scope>
    <source>
        <strain evidence="1">BazhouSP</strain>
    </source>
</reference>
<dbReference type="Proteomes" id="UP001201812">
    <property type="component" value="Unassembled WGS sequence"/>
</dbReference>
<keyword evidence="2" id="KW-1185">Reference proteome</keyword>
<proteinExistence type="predicted"/>
<sequence length="368" mass="41641">MSRRSFRVPPTWETIESLLGQIIAANQRVKFRILTVTLKMCLNLPFGTICNKLFGSCHKGGNRCGKRPESFLTPYEMEMVPLMLKELDDVNSRFYQMVCYRWFQEASLLNSPTNNCKEARSVSPLTPNCKGNLSFEEFLTEGQNLKQLIRFLSRTLMEKGTFDGVCESRLAAYRVKCHHWRTRSKSPEPYSVAADNHSRTRSFSAAVAAAPMPSVTHVLNSAGSSSTTTSASLFSASTLSPSSCLTNAPSTSCTTILSQDISAIIPEEGRETETENEQNCKPRRSFLRSNTWIENRRRRAESMKERQTLTSSSDALFVQLGEILVHQFHSTITIAEQNPHDRELKVLIWRHFIQMLVAVLTDRARFPV</sequence>